<dbReference type="EMBL" id="BK015238">
    <property type="protein sequence ID" value="DAD97349.1"/>
    <property type="molecule type" value="Genomic_DNA"/>
</dbReference>
<sequence>MAALQGVKIGDHHTLKDWGLYLVVGGTTVGPAEPDESLLVKVPFSDRILDLSKSMDGKVHYTQRKITITLKCVKPKRLWPKVQSTLENALQGQWLKCVFDDDPAWYWEGFWTVTPQSRDRWENVFTITGICNPYKTNTTAAAGADWLWDSFSFEEDTIYDTPTEVKSL</sequence>
<reference evidence="1" key="1">
    <citation type="journal article" date="2021" name="Proc. Natl. Acad. Sci. U.S.A.">
        <title>A Catalog of Tens of Thousands of Viruses from Human Metagenomes Reveals Hidden Associations with Chronic Diseases.</title>
        <authorList>
            <person name="Tisza M.J."/>
            <person name="Buck C.B."/>
        </authorList>
    </citation>
    <scope>NUCLEOTIDE SEQUENCE</scope>
    <source>
        <strain evidence="1">Ct1Tj2</strain>
    </source>
</reference>
<name>A0A8S5NRC3_9CAUD</name>
<proteinExistence type="predicted"/>
<protein>
    <submittedName>
        <fullName evidence="1">Distal tail protein</fullName>
    </submittedName>
</protein>
<organism evidence="1">
    <name type="scientific">Siphoviridae sp. ct1Tj2</name>
    <dbReference type="NCBI Taxonomy" id="2826271"/>
    <lineage>
        <taxon>Viruses</taxon>
        <taxon>Duplodnaviria</taxon>
        <taxon>Heunggongvirae</taxon>
        <taxon>Uroviricota</taxon>
        <taxon>Caudoviricetes</taxon>
    </lineage>
</organism>
<evidence type="ECO:0000313" key="1">
    <source>
        <dbReference type="EMBL" id="DAD97349.1"/>
    </source>
</evidence>
<dbReference type="Gene3D" id="2.40.30.200">
    <property type="match status" value="1"/>
</dbReference>
<accession>A0A8S5NRC3</accession>